<evidence type="ECO:0000256" key="3">
    <source>
        <dbReference type="ARBA" id="ARBA00022754"/>
    </source>
</evidence>
<dbReference type="Pfam" id="PF00038">
    <property type="entry name" value="Filament"/>
    <property type="match status" value="1"/>
</dbReference>
<dbReference type="EMBL" id="JAWDJR010000022">
    <property type="protein sequence ID" value="KAK9953746.1"/>
    <property type="molecule type" value="Genomic_DNA"/>
</dbReference>
<evidence type="ECO:0000313" key="11">
    <source>
        <dbReference type="Proteomes" id="UP001479290"/>
    </source>
</evidence>
<protein>
    <recommendedName>
        <fullName evidence="9">IF rod domain-containing protein</fullName>
    </recommendedName>
</protein>
<feature type="coiled-coil region" evidence="8">
    <location>
        <begin position="55"/>
        <end position="96"/>
    </location>
</feature>
<feature type="domain" description="IF rod" evidence="9">
    <location>
        <begin position="58"/>
        <end position="369"/>
    </location>
</feature>
<dbReference type="PROSITE" id="PS00226">
    <property type="entry name" value="IF_ROD_1"/>
    <property type="match status" value="1"/>
</dbReference>
<evidence type="ECO:0000256" key="7">
    <source>
        <dbReference type="RuleBase" id="RU000685"/>
    </source>
</evidence>
<dbReference type="FunFam" id="1.20.5.170:FF:000002">
    <property type="entry name" value="Type I keratin KA11"/>
    <property type="match status" value="1"/>
</dbReference>
<dbReference type="AlphaFoldDB" id="A0AAW1YX42"/>
<dbReference type="SUPFAM" id="SSF64593">
    <property type="entry name" value="Intermediate filament protein, coiled coil region"/>
    <property type="match status" value="2"/>
</dbReference>
<dbReference type="Gene3D" id="1.20.5.170">
    <property type="match status" value="1"/>
</dbReference>
<dbReference type="InterPro" id="IPR039008">
    <property type="entry name" value="IF_rod_dom"/>
</dbReference>
<dbReference type="GO" id="GO:0005198">
    <property type="term" value="F:structural molecule activity"/>
    <property type="evidence" value="ECO:0007669"/>
    <property type="project" value="InterPro"/>
</dbReference>
<feature type="coiled-coil region" evidence="8">
    <location>
        <begin position="267"/>
        <end position="308"/>
    </location>
</feature>
<keyword evidence="2" id="KW-0416">Keratin</keyword>
<keyword evidence="4 8" id="KW-0175">Coiled coil</keyword>
<evidence type="ECO:0000313" key="10">
    <source>
        <dbReference type="EMBL" id="KAK9953746.1"/>
    </source>
</evidence>
<keyword evidence="1" id="KW-0597">Phosphoprotein</keyword>
<dbReference type="Gene3D" id="1.20.5.500">
    <property type="entry name" value="Single helix bin"/>
    <property type="match status" value="1"/>
</dbReference>
<keyword evidence="11" id="KW-1185">Reference proteome</keyword>
<dbReference type="PROSITE" id="PS51842">
    <property type="entry name" value="IF_ROD_2"/>
    <property type="match status" value="1"/>
</dbReference>
<evidence type="ECO:0000259" key="9">
    <source>
        <dbReference type="PROSITE" id="PS51842"/>
    </source>
</evidence>
<proteinExistence type="inferred from homology"/>
<dbReference type="Gene3D" id="1.20.5.1160">
    <property type="entry name" value="Vasodilator-stimulated phosphoprotein"/>
    <property type="match status" value="1"/>
</dbReference>
<dbReference type="PANTHER" id="PTHR23239:SF349">
    <property type="entry name" value="KERATIN, TYPE I CYTOSKELETAL 18"/>
    <property type="match status" value="1"/>
</dbReference>
<dbReference type="SMART" id="SM01391">
    <property type="entry name" value="Filament"/>
    <property type="match status" value="1"/>
</dbReference>
<organism evidence="10 11">
    <name type="scientific">Culter alburnus</name>
    <name type="common">Topmouth culter</name>
    <dbReference type="NCBI Taxonomy" id="194366"/>
    <lineage>
        <taxon>Eukaryota</taxon>
        <taxon>Metazoa</taxon>
        <taxon>Chordata</taxon>
        <taxon>Craniata</taxon>
        <taxon>Vertebrata</taxon>
        <taxon>Euteleostomi</taxon>
        <taxon>Actinopterygii</taxon>
        <taxon>Neopterygii</taxon>
        <taxon>Teleostei</taxon>
        <taxon>Ostariophysi</taxon>
        <taxon>Cypriniformes</taxon>
        <taxon>Xenocyprididae</taxon>
        <taxon>Xenocypridinae</taxon>
        <taxon>Culter</taxon>
    </lineage>
</organism>
<evidence type="ECO:0000256" key="6">
    <source>
        <dbReference type="ARBA" id="ARBA00038630"/>
    </source>
</evidence>
<comment type="function">
    <text evidence="5">When phosphorylated, plays a role in filament reorganization.</text>
</comment>
<reference evidence="10 11" key="1">
    <citation type="submission" date="2024-05" db="EMBL/GenBank/DDBJ databases">
        <title>A high-quality chromosomal-level genome assembly of Topmouth culter (Culter alburnus).</title>
        <authorList>
            <person name="Zhao H."/>
        </authorList>
    </citation>
    <scope>NUCLEOTIDE SEQUENCE [LARGE SCALE GENOMIC DNA]</scope>
    <source>
        <strain evidence="10">CATC2023</strain>
        <tissue evidence="10">Muscle</tissue>
    </source>
</reference>
<name>A0AAW1YX42_CULAL</name>
<keyword evidence="3 7" id="KW-0403">Intermediate filament</keyword>
<dbReference type="GO" id="GO:0045095">
    <property type="term" value="C:keratin filament"/>
    <property type="evidence" value="ECO:0007669"/>
    <property type="project" value="TreeGrafter"/>
</dbReference>
<evidence type="ECO:0000256" key="2">
    <source>
        <dbReference type="ARBA" id="ARBA00022744"/>
    </source>
</evidence>
<dbReference type="PRINTS" id="PR01248">
    <property type="entry name" value="TYPE1KERATIN"/>
</dbReference>
<sequence>MQNFSVQNKRIYRMSSDDLSMRPTFYSWRNAGNRGSYSKEIFGSTTAQMGLVGNVANEKETMQILNERLASYLEKVRSLEKANVELEVKIRQVVEKKGPDSKDYSHYQAILDKLRKEILEIFLSNANMRVHIDNAKLAAEDYRVKLEYEFQLRQSVETDINALRKMLDDINVARLHLENDVEGLKVELIEIKKQHQLEVSEIYSQITQSGVQVDVDAPKGHDLVKIMEEMRAKYEKIALKNQEELKAWHESKISVVQVQVTENTAALKEASTQVSVSRRQMQTLETELQSMTGNRASLEEALNETKLRYGMQLEQYNGIILLRESELKRLRDDIHSQTLEYQALLNIKMELEAEIATYRRLLDGEDKQFEKGSNKTTLENVSRMIVNGKMEHSNSYIIEN</sequence>
<evidence type="ECO:0000256" key="1">
    <source>
        <dbReference type="ARBA" id="ARBA00022553"/>
    </source>
</evidence>
<dbReference type="InterPro" id="IPR002957">
    <property type="entry name" value="Keratin_I"/>
</dbReference>
<evidence type="ECO:0000256" key="4">
    <source>
        <dbReference type="ARBA" id="ARBA00023054"/>
    </source>
</evidence>
<evidence type="ECO:0000256" key="5">
    <source>
        <dbReference type="ARBA" id="ARBA00037340"/>
    </source>
</evidence>
<accession>A0AAW1YX42</accession>
<evidence type="ECO:0000256" key="8">
    <source>
        <dbReference type="SAM" id="Coils"/>
    </source>
</evidence>
<comment type="similarity">
    <text evidence="7">Belongs to the intermediate filament family.</text>
</comment>
<dbReference type="InterPro" id="IPR018039">
    <property type="entry name" value="IF_conserved"/>
</dbReference>
<dbReference type="Proteomes" id="UP001479290">
    <property type="component" value="Unassembled WGS sequence"/>
</dbReference>
<feature type="coiled-coil region" evidence="8">
    <location>
        <begin position="341"/>
        <end position="368"/>
    </location>
</feature>
<comment type="subunit">
    <text evidence="6">Heterotetramer of two type I and two type II keratins. Keratin-18 associates with keratin-8.</text>
</comment>
<gene>
    <name evidence="10" type="ORF">ABG768_015873</name>
</gene>
<dbReference type="GO" id="GO:0045104">
    <property type="term" value="P:intermediate filament cytoskeleton organization"/>
    <property type="evidence" value="ECO:0007669"/>
    <property type="project" value="TreeGrafter"/>
</dbReference>
<comment type="caution">
    <text evidence="10">The sequence shown here is derived from an EMBL/GenBank/DDBJ whole genome shotgun (WGS) entry which is preliminary data.</text>
</comment>
<dbReference type="PANTHER" id="PTHR23239">
    <property type="entry name" value="INTERMEDIATE FILAMENT"/>
    <property type="match status" value="1"/>
</dbReference>